<organism evidence="13 14">
    <name type="scientific">Conidiobolus coronatus (strain ATCC 28846 / CBS 209.66 / NRRL 28638)</name>
    <name type="common">Delacroixia coronata</name>
    <dbReference type="NCBI Taxonomy" id="796925"/>
    <lineage>
        <taxon>Eukaryota</taxon>
        <taxon>Fungi</taxon>
        <taxon>Fungi incertae sedis</taxon>
        <taxon>Zoopagomycota</taxon>
        <taxon>Entomophthoromycotina</taxon>
        <taxon>Entomophthoromycetes</taxon>
        <taxon>Entomophthorales</taxon>
        <taxon>Ancylistaceae</taxon>
        <taxon>Conidiobolus</taxon>
    </lineage>
</organism>
<dbReference type="GO" id="GO:0006190">
    <property type="term" value="P:inosine salvage"/>
    <property type="evidence" value="ECO:0007669"/>
    <property type="project" value="InterPro"/>
</dbReference>
<evidence type="ECO:0000256" key="2">
    <source>
        <dbReference type="ARBA" id="ARBA00005307"/>
    </source>
</evidence>
<evidence type="ECO:0000256" key="7">
    <source>
        <dbReference type="ARBA" id="ARBA00022741"/>
    </source>
</evidence>
<dbReference type="OrthoDB" id="185373at2759"/>
<dbReference type="SUPFAM" id="SSF56784">
    <property type="entry name" value="HAD-like"/>
    <property type="match status" value="1"/>
</dbReference>
<evidence type="ECO:0000256" key="11">
    <source>
        <dbReference type="ARBA" id="ARBA00023080"/>
    </source>
</evidence>
<evidence type="ECO:0000256" key="1">
    <source>
        <dbReference type="ARBA" id="ARBA00001946"/>
    </source>
</evidence>
<evidence type="ECO:0000256" key="10">
    <source>
        <dbReference type="ARBA" id="ARBA00022842"/>
    </source>
</evidence>
<dbReference type="InterPro" id="IPR009453">
    <property type="entry name" value="ISN1"/>
</dbReference>
<keyword evidence="11" id="KW-0546">Nucleotide metabolism</keyword>
<dbReference type="PANTHER" id="PTHR28213">
    <property type="entry name" value="IMP-SPECIFIC 5'-NUCLEOTIDASE 1"/>
    <property type="match status" value="1"/>
</dbReference>
<dbReference type="GO" id="GO:0071592">
    <property type="term" value="P:nicotinic acid riboside biosynthetic process"/>
    <property type="evidence" value="ECO:0007669"/>
    <property type="project" value="TreeGrafter"/>
</dbReference>
<accession>A0A137PBU2</accession>
<keyword evidence="8" id="KW-0378">Hydrolase</keyword>
<evidence type="ECO:0000313" key="14">
    <source>
        <dbReference type="Proteomes" id="UP000070444"/>
    </source>
</evidence>
<dbReference type="OMA" id="WGVLACQ"/>
<keyword evidence="10" id="KW-0460">Magnesium</keyword>
<dbReference type="AlphaFoldDB" id="A0A137PBU2"/>
<evidence type="ECO:0000256" key="8">
    <source>
        <dbReference type="ARBA" id="ARBA00022801"/>
    </source>
</evidence>
<dbReference type="EMBL" id="KQ964452">
    <property type="protein sequence ID" value="KXN72487.1"/>
    <property type="molecule type" value="Genomic_DNA"/>
</dbReference>
<keyword evidence="7" id="KW-0547">Nucleotide-binding</keyword>
<protein>
    <recommendedName>
        <fullName evidence="5">IMP-specific 5'-nucleotidase 1</fullName>
        <ecNumber evidence="4">3.1.3.99</ecNumber>
    </recommendedName>
</protein>
<dbReference type="InterPro" id="IPR036412">
    <property type="entry name" value="HAD-like_sf"/>
</dbReference>
<name>A0A137PBU2_CONC2</name>
<evidence type="ECO:0000256" key="4">
    <source>
        <dbReference type="ARBA" id="ARBA00012894"/>
    </source>
</evidence>
<dbReference type="GO" id="GO:0005524">
    <property type="term" value="F:ATP binding"/>
    <property type="evidence" value="ECO:0007669"/>
    <property type="project" value="UniProtKB-KW"/>
</dbReference>
<comment type="catalytic activity">
    <reaction evidence="12">
        <text>IMP + H2O = inosine + phosphate</text>
        <dbReference type="Rhea" id="RHEA:27718"/>
        <dbReference type="ChEBI" id="CHEBI:15377"/>
        <dbReference type="ChEBI" id="CHEBI:17596"/>
        <dbReference type="ChEBI" id="CHEBI:43474"/>
        <dbReference type="ChEBI" id="CHEBI:58053"/>
        <dbReference type="EC" id="3.1.3.99"/>
    </reaction>
</comment>
<keyword evidence="6" id="KW-0479">Metal-binding</keyword>
<evidence type="ECO:0000256" key="9">
    <source>
        <dbReference type="ARBA" id="ARBA00022840"/>
    </source>
</evidence>
<dbReference type="Pfam" id="PF06437">
    <property type="entry name" value="ISN1"/>
    <property type="match status" value="1"/>
</dbReference>
<dbReference type="STRING" id="796925.A0A137PBU2"/>
<evidence type="ECO:0000313" key="13">
    <source>
        <dbReference type="EMBL" id="KXN72487.1"/>
    </source>
</evidence>
<dbReference type="GO" id="GO:0071590">
    <property type="term" value="P:nicotinamide riboside biosynthetic process"/>
    <property type="evidence" value="ECO:0007669"/>
    <property type="project" value="TreeGrafter"/>
</dbReference>
<dbReference type="Proteomes" id="UP000070444">
    <property type="component" value="Unassembled WGS sequence"/>
</dbReference>
<comment type="similarity">
    <text evidence="2">Belongs to the ISN1 family.</text>
</comment>
<dbReference type="GO" id="GO:0009117">
    <property type="term" value="P:nucleotide metabolic process"/>
    <property type="evidence" value="ECO:0007669"/>
    <property type="project" value="UniProtKB-KW"/>
</dbReference>
<gene>
    <name evidence="13" type="ORF">CONCODRAFT_36903</name>
</gene>
<evidence type="ECO:0000256" key="3">
    <source>
        <dbReference type="ARBA" id="ARBA00011881"/>
    </source>
</evidence>
<proteinExistence type="inferred from homology"/>
<comment type="subunit">
    <text evidence="3">Homotetramer.</text>
</comment>
<comment type="cofactor">
    <cofactor evidence="1">
        <name>Mg(2+)</name>
        <dbReference type="ChEBI" id="CHEBI:18420"/>
    </cofactor>
</comment>
<dbReference type="PANTHER" id="PTHR28213:SF1">
    <property type="entry name" value="IMP-SPECIFIC 5'-NUCLEOTIDASE 1"/>
    <property type="match status" value="1"/>
</dbReference>
<evidence type="ECO:0000256" key="12">
    <source>
        <dbReference type="ARBA" id="ARBA00047413"/>
    </source>
</evidence>
<keyword evidence="14" id="KW-1185">Reference proteome</keyword>
<keyword evidence="9" id="KW-0067">ATP-binding</keyword>
<dbReference type="GO" id="GO:0000287">
    <property type="term" value="F:magnesium ion binding"/>
    <property type="evidence" value="ECO:0007669"/>
    <property type="project" value="InterPro"/>
</dbReference>
<dbReference type="GO" id="GO:0008253">
    <property type="term" value="F:5'-nucleotidase activity"/>
    <property type="evidence" value="ECO:0007669"/>
    <property type="project" value="InterPro"/>
</dbReference>
<dbReference type="EC" id="3.1.3.99" evidence="4"/>
<sequence length="423" mass="48412">MTSLYRINYQLRAHKRDELIEFVKSMMMSPFVLYARPQYETLVDPDELSISKDKSADTNKTNYLNVLKSVEELVQEHREKVELESHSRLKRLVPNIGNFFTELPLTKAFEMIDNKHAIAARRFVPPSFNDIRRILNLAQVLAIAPQLKLITFDGDMTLYADGKDFEHNSNLVGLLIQLLRHNLNVAVVTAAGYGDETEKYEKRLSGLLKGFKESDLTPEQLERFYVFGGECNFLLQLKSNCKLVYIQETEYLPNGVRDWSDDDVVSFLNCAEKNLRRCIYSMNMPATVLRKTRACGIIPNEGVKISREQLDECVLSTQAHLFEKQNKYDHPSELKKNTRVNPKVAFCAFNGGSDVWVDVGNKSIGVQLLQRYLKAGPEHTLHVGDQFLSTGNDYATRAACCTNWIVNPEETETMLTHLVECWE</sequence>
<evidence type="ECO:0000256" key="5">
    <source>
        <dbReference type="ARBA" id="ARBA00015544"/>
    </source>
</evidence>
<evidence type="ECO:0000256" key="6">
    <source>
        <dbReference type="ARBA" id="ARBA00022723"/>
    </source>
</evidence>
<reference evidence="13 14" key="1">
    <citation type="journal article" date="2015" name="Genome Biol. Evol.">
        <title>Phylogenomic analyses indicate that early fungi evolved digesting cell walls of algal ancestors of land plants.</title>
        <authorList>
            <person name="Chang Y."/>
            <person name="Wang S."/>
            <person name="Sekimoto S."/>
            <person name="Aerts A.L."/>
            <person name="Choi C."/>
            <person name="Clum A."/>
            <person name="LaButti K.M."/>
            <person name="Lindquist E.A."/>
            <person name="Yee Ngan C."/>
            <person name="Ohm R.A."/>
            <person name="Salamov A.A."/>
            <person name="Grigoriev I.V."/>
            <person name="Spatafora J.W."/>
            <person name="Berbee M.L."/>
        </authorList>
    </citation>
    <scope>NUCLEOTIDE SEQUENCE [LARGE SCALE GENOMIC DNA]</scope>
    <source>
        <strain evidence="13 14">NRRL 28638</strain>
    </source>
</reference>